<organism evidence="9 10">
    <name type="scientific">Scheffersomyces spartinae</name>
    <dbReference type="NCBI Taxonomy" id="45513"/>
    <lineage>
        <taxon>Eukaryota</taxon>
        <taxon>Fungi</taxon>
        <taxon>Dikarya</taxon>
        <taxon>Ascomycota</taxon>
        <taxon>Saccharomycotina</taxon>
        <taxon>Pichiomycetes</taxon>
        <taxon>Debaryomycetaceae</taxon>
        <taxon>Scheffersomyces</taxon>
    </lineage>
</organism>
<dbReference type="GO" id="GO:0032051">
    <property type="term" value="F:clathrin light chain binding"/>
    <property type="evidence" value="ECO:0007669"/>
    <property type="project" value="TreeGrafter"/>
</dbReference>
<evidence type="ECO:0000256" key="4">
    <source>
        <dbReference type="ARBA" id="ARBA00023203"/>
    </source>
</evidence>
<dbReference type="OrthoDB" id="10262320at2759"/>
<dbReference type="GO" id="GO:0080025">
    <property type="term" value="F:phosphatidylinositol-3,5-bisphosphate binding"/>
    <property type="evidence" value="ECO:0007669"/>
    <property type="project" value="TreeGrafter"/>
</dbReference>
<sequence length="1043" mass="118931">MSRSEVDLQNAVKKACNNDEVPPKRKHVRACIVDSWDQKNSRAFWNAIKVQPLQSNEVQLFKALIMMHKVLQEGHPNCLKDGYRNRDFIQSLGRVFPSQGLGYGRLISQYDKYILQKLDFHRNNPNFTGMFEYDEYISLRAVNDPNEGYELLLQLMDLQDLIENLQKLIFATIAQTPNNLCRISALVPLISESYGIYKFCTSMLRAMHQQLGDDEALMGLFDRFNSQHFMLRDFYTDCQSLKFLTSIVTVPRLPNNPPDLKVSDDDNAIPSRPAELSSQPTGYSNTQSSENGFDREPQPQPQLSYQPTGVAFLQQQQLEQERIQRDLELRRQQQVEEQMQQQRLFEEQQRQQAQSFMQQQQMLQQQQTQQQQSRVAELEHDLLMFKSQYDNDQQLLQQYDGRVKGLETELMTINNTASEQVAAKDEQIRNLEEQISNWSKKYESLAKLYSQLRQEHLNLLAKFKKIQQKINSAQESILKKEKFEKDLKAKNIELADLIRERDRARLELDRLKATKDQEIEKLEAQLRETNIQLNESGKMQSLNMSTIISRHQSEMENLRKQLEQQNGNAKGLEVSELEQKLKEKEIDLEIAHESLESALNELALSKNDQDDVVNAQIDHILLKNIEKQKNLVDIFLASSAKRIANTKHELSNPMQAGNLNASAEYFLSIIEVCSDLATDFARTFNNYLVEGKQTYGDDENLSISEIILTSSELVNNLNDIMLNGKGVCNSVSKENEDNVYARIEATLNSTETFFMELHSLKLGKLENEEDRIDKVIDCNVQLQNDLQELGRYVDDNMRSSSGIDFQGNLESLVDSEMNQAVNIVDKATTFLTQLMIKGGHLEVHEAILNAAKAITEAIKLLIIAATNSQKEIVDKEKGSSSPTDFYRKNSRWTEGLISASKAVAGATNILIQTADGVLLGSNSNEQLIVASNEVGASTAQLVAASRVKAKFKSREQDKLEIASVQVSAACKSLVSKVQSLISKDEDNKFNVDLSKLTTYEGKTLEMEQQVEILKLENMLSSARKRLGEIRKRGYKDDNSDEEV</sequence>
<dbReference type="Pfam" id="PF07651">
    <property type="entry name" value="ANTH"/>
    <property type="match status" value="1"/>
</dbReference>
<comment type="caution">
    <text evidence="9">The sequence shown here is derived from an EMBL/GenBank/DDBJ whole genome shotgun (WGS) entry which is preliminary data.</text>
</comment>
<evidence type="ECO:0000256" key="2">
    <source>
        <dbReference type="ARBA" id="ARBA00010135"/>
    </source>
</evidence>
<dbReference type="GO" id="GO:0048268">
    <property type="term" value="P:clathrin coat assembly"/>
    <property type="evidence" value="ECO:0007669"/>
    <property type="project" value="TreeGrafter"/>
</dbReference>
<dbReference type="Gene3D" id="1.25.40.90">
    <property type="match status" value="1"/>
</dbReference>
<dbReference type="PANTHER" id="PTHR10407">
    <property type="entry name" value="HUNTINGTIN INTERACTING PROTEIN 1"/>
    <property type="match status" value="1"/>
</dbReference>
<comment type="subcellular location">
    <subcellularLocation>
        <location evidence="1">Cytoplasm</location>
    </subcellularLocation>
</comment>
<comment type="similarity">
    <text evidence="2">Belongs to the SLA2 family.</text>
</comment>
<keyword evidence="4" id="KW-0009">Actin-binding</keyword>
<dbReference type="GO" id="GO:0035615">
    <property type="term" value="F:clathrin adaptor activity"/>
    <property type="evidence" value="ECO:0007669"/>
    <property type="project" value="TreeGrafter"/>
</dbReference>
<evidence type="ECO:0000256" key="1">
    <source>
        <dbReference type="ARBA" id="ARBA00004496"/>
    </source>
</evidence>
<dbReference type="GO" id="GO:0007015">
    <property type="term" value="P:actin filament organization"/>
    <property type="evidence" value="ECO:0007669"/>
    <property type="project" value="TreeGrafter"/>
</dbReference>
<keyword evidence="3" id="KW-0963">Cytoplasm</keyword>
<dbReference type="GO" id="GO:0030136">
    <property type="term" value="C:clathrin-coated vesicle"/>
    <property type="evidence" value="ECO:0007669"/>
    <property type="project" value="TreeGrafter"/>
</dbReference>
<dbReference type="SMART" id="SM00307">
    <property type="entry name" value="ILWEQ"/>
    <property type="match status" value="1"/>
</dbReference>
<dbReference type="PROSITE" id="PS50945">
    <property type="entry name" value="I_LWEQ"/>
    <property type="match status" value="1"/>
</dbReference>
<evidence type="ECO:0000313" key="10">
    <source>
        <dbReference type="Proteomes" id="UP000790833"/>
    </source>
</evidence>
<evidence type="ECO:0000313" key="9">
    <source>
        <dbReference type="EMBL" id="KAG7191267.1"/>
    </source>
</evidence>
<dbReference type="InterPro" id="IPR035964">
    <property type="entry name" value="I/LWEQ_dom_sf"/>
</dbReference>
<keyword evidence="5" id="KW-0175">Coiled coil</keyword>
<dbReference type="PANTHER" id="PTHR10407:SF15">
    <property type="entry name" value="HUNTINGTIN INTERACTING PROTEIN 1"/>
    <property type="match status" value="1"/>
</dbReference>
<dbReference type="PROSITE" id="PS50942">
    <property type="entry name" value="ENTH"/>
    <property type="match status" value="1"/>
</dbReference>
<dbReference type="RefSeq" id="XP_043046822.1">
    <property type="nucleotide sequence ID" value="XM_043194327.1"/>
</dbReference>
<feature type="domain" description="ENTH" evidence="7">
    <location>
        <begin position="1"/>
        <end position="128"/>
    </location>
</feature>
<dbReference type="SUPFAM" id="SSF48464">
    <property type="entry name" value="ENTH/VHS domain"/>
    <property type="match status" value="1"/>
</dbReference>
<dbReference type="InterPro" id="IPR008942">
    <property type="entry name" value="ENTH_VHS"/>
</dbReference>
<dbReference type="FunFam" id="1.25.40.90:FF:000012">
    <property type="entry name" value="Huntingtin interacting protein 1-related"/>
    <property type="match status" value="1"/>
</dbReference>
<evidence type="ECO:0000259" key="8">
    <source>
        <dbReference type="PROSITE" id="PS50945"/>
    </source>
</evidence>
<proteinExistence type="inferred from homology"/>
<dbReference type="Pfam" id="PF01608">
    <property type="entry name" value="I_LWEQ"/>
    <property type="match status" value="1"/>
</dbReference>
<name>A0A9P7V4V2_9ASCO</name>
<gene>
    <name evidence="9" type="primary">SLA2</name>
    <name evidence="9" type="ORF">KQ657_003624</name>
</gene>
<dbReference type="GeneID" id="66116998"/>
<dbReference type="EMBL" id="JAHMUF010000039">
    <property type="protein sequence ID" value="KAG7191267.1"/>
    <property type="molecule type" value="Genomic_DNA"/>
</dbReference>
<dbReference type="InterPro" id="IPR013809">
    <property type="entry name" value="ENTH"/>
</dbReference>
<evidence type="ECO:0000256" key="3">
    <source>
        <dbReference type="ARBA" id="ARBA00022490"/>
    </source>
</evidence>
<reference evidence="9" key="1">
    <citation type="submission" date="2021-03" db="EMBL/GenBank/DDBJ databases">
        <authorList>
            <person name="Palmer J.M."/>
        </authorList>
    </citation>
    <scope>NUCLEOTIDE SEQUENCE</scope>
    <source>
        <strain evidence="9">ARV_011</strain>
    </source>
</reference>
<dbReference type="AlphaFoldDB" id="A0A9P7V4V2"/>
<dbReference type="Gene3D" id="1.20.1410.10">
    <property type="entry name" value="I/LWEQ domain"/>
    <property type="match status" value="1"/>
</dbReference>
<feature type="compositionally biased region" description="Polar residues" evidence="6">
    <location>
        <begin position="276"/>
        <end position="291"/>
    </location>
</feature>
<feature type="coiled-coil region" evidence="5">
    <location>
        <begin position="414"/>
        <end position="601"/>
    </location>
</feature>
<dbReference type="GO" id="GO:0051015">
    <property type="term" value="F:actin filament binding"/>
    <property type="evidence" value="ECO:0007669"/>
    <property type="project" value="TreeGrafter"/>
</dbReference>
<evidence type="ECO:0000256" key="5">
    <source>
        <dbReference type="SAM" id="Coils"/>
    </source>
</evidence>
<protein>
    <submittedName>
        <fullName evidence="9">Sla2 Src-like adaptor 2</fullName>
    </submittedName>
</protein>
<dbReference type="SUPFAM" id="SSF109885">
    <property type="entry name" value="I/LWEQ domain"/>
    <property type="match status" value="1"/>
</dbReference>
<evidence type="ECO:0000259" key="7">
    <source>
        <dbReference type="PROSITE" id="PS50942"/>
    </source>
</evidence>
<feature type="domain" description="I/LWEQ" evidence="8">
    <location>
        <begin position="801"/>
        <end position="1037"/>
    </location>
</feature>
<dbReference type="CDD" id="cd17007">
    <property type="entry name" value="ANTH_N_Sla2p"/>
    <property type="match status" value="1"/>
</dbReference>
<keyword evidence="10" id="KW-1185">Reference proteome</keyword>
<dbReference type="SMART" id="SM00273">
    <property type="entry name" value="ENTH"/>
    <property type="match status" value="1"/>
</dbReference>
<accession>A0A9P7V4V2</accession>
<dbReference type="Proteomes" id="UP000790833">
    <property type="component" value="Unassembled WGS sequence"/>
</dbReference>
<dbReference type="InterPro" id="IPR002558">
    <property type="entry name" value="ILWEQ_dom"/>
</dbReference>
<evidence type="ECO:0000256" key="6">
    <source>
        <dbReference type="SAM" id="MobiDB-lite"/>
    </source>
</evidence>
<dbReference type="InterPro" id="IPR030224">
    <property type="entry name" value="Sla2_fam"/>
</dbReference>
<dbReference type="GO" id="GO:0030479">
    <property type="term" value="C:actin cortical patch"/>
    <property type="evidence" value="ECO:0007669"/>
    <property type="project" value="TreeGrafter"/>
</dbReference>
<dbReference type="GO" id="GO:0006897">
    <property type="term" value="P:endocytosis"/>
    <property type="evidence" value="ECO:0007669"/>
    <property type="project" value="InterPro"/>
</dbReference>
<feature type="region of interest" description="Disordered" evidence="6">
    <location>
        <begin position="254"/>
        <end position="305"/>
    </location>
</feature>
<dbReference type="InterPro" id="IPR011417">
    <property type="entry name" value="ANTH_dom"/>
</dbReference>
<dbReference type="GO" id="GO:0043325">
    <property type="term" value="F:phosphatidylinositol-3,4-bisphosphate binding"/>
    <property type="evidence" value="ECO:0007669"/>
    <property type="project" value="TreeGrafter"/>
</dbReference>